<evidence type="ECO:0000313" key="1">
    <source>
        <dbReference type="EMBL" id="NDW45834.1"/>
    </source>
</evidence>
<gene>
    <name evidence="1" type="primary">flaF</name>
    <name evidence="1" type="ORF">G0P99_12780</name>
</gene>
<keyword evidence="1" id="KW-0969">Cilium</keyword>
<proteinExistence type="predicted"/>
<dbReference type="AlphaFoldDB" id="A0A6B2NTT8"/>
<organism evidence="1">
    <name type="scientific">Ruegeria sp. PrR005</name>
    <dbReference type="NCBI Taxonomy" id="2706882"/>
    <lineage>
        <taxon>Bacteria</taxon>
        <taxon>Pseudomonadati</taxon>
        <taxon>Pseudomonadota</taxon>
        <taxon>Alphaproteobacteria</taxon>
        <taxon>Rhodobacterales</taxon>
        <taxon>Roseobacteraceae</taxon>
        <taxon>Ruegeria</taxon>
    </lineage>
</organism>
<dbReference type="EMBL" id="JAAGOX010000022">
    <property type="protein sequence ID" value="NDW45834.1"/>
    <property type="molecule type" value="Genomic_DNA"/>
</dbReference>
<name>A0A6B2NTT8_9RHOB</name>
<dbReference type="InterPro" id="IPR010845">
    <property type="entry name" value="FlaF"/>
</dbReference>
<keyword evidence="1" id="KW-0282">Flagellum</keyword>
<dbReference type="GO" id="GO:0044781">
    <property type="term" value="P:bacterial-type flagellum organization"/>
    <property type="evidence" value="ECO:0007669"/>
    <property type="project" value="InterPro"/>
</dbReference>
<comment type="caution">
    <text evidence="1">The sequence shown here is derived from an EMBL/GenBank/DDBJ whole genome shotgun (WGS) entry which is preliminary data.</text>
</comment>
<dbReference type="RefSeq" id="WP_164130361.1">
    <property type="nucleotide sequence ID" value="NZ_JAAGOX010000022.1"/>
</dbReference>
<dbReference type="NCBIfam" id="NF009435">
    <property type="entry name" value="PRK12794.1"/>
    <property type="match status" value="1"/>
</dbReference>
<reference evidence="1" key="1">
    <citation type="submission" date="2020-02" db="EMBL/GenBank/DDBJ databases">
        <title>Delineation of the pyrene-degrading pathway in Roseobacter clade bacteria by genomic analysis.</title>
        <authorList>
            <person name="Zhou H."/>
            <person name="Wang H."/>
        </authorList>
    </citation>
    <scope>NUCLEOTIDE SEQUENCE</scope>
    <source>
        <strain evidence="1">PrR005</strain>
    </source>
</reference>
<keyword evidence="1" id="KW-0966">Cell projection</keyword>
<protein>
    <submittedName>
        <fullName evidence="1">Flagellar biosynthesis regulator FlaF</fullName>
    </submittedName>
</protein>
<accession>A0A6B2NTT8</accession>
<dbReference type="Pfam" id="PF07309">
    <property type="entry name" value="FlaF"/>
    <property type="match status" value="1"/>
</dbReference>
<sequence length="125" mass="13707">MNALLQARQAYSAASAPIRTPRNMEYEVLSRITHRMHDAAQRGNAGFGALVEALHENNRLWGVLAADVADSANSLPADLRGRLFYLAEFTQVHTSRILRREASVRPLLEINTAVLRGLRNGGSAA</sequence>